<feature type="region of interest" description="Disordered" evidence="4">
    <location>
        <begin position="531"/>
        <end position="613"/>
    </location>
</feature>
<feature type="repeat" description="ANK" evidence="3">
    <location>
        <begin position="1436"/>
        <end position="1468"/>
    </location>
</feature>
<evidence type="ECO:0000256" key="1">
    <source>
        <dbReference type="ARBA" id="ARBA00022737"/>
    </source>
</evidence>
<dbReference type="EMBL" id="DF846903">
    <property type="protein sequence ID" value="GAT51113.1"/>
    <property type="molecule type" value="Genomic_DNA"/>
</dbReference>
<organism evidence="5 6">
    <name type="scientific">Mycena chlorophos</name>
    <name type="common">Agaric fungus</name>
    <name type="synonym">Agaricus chlorophos</name>
    <dbReference type="NCBI Taxonomy" id="658473"/>
    <lineage>
        <taxon>Eukaryota</taxon>
        <taxon>Fungi</taxon>
        <taxon>Dikarya</taxon>
        <taxon>Basidiomycota</taxon>
        <taxon>Agaricomycotina</taxon>
        <taxon>Agaricomycetes</taxon>
        <taxon>Agaricomycetidae</taxon>
        <taxon>Agaricales</taxon>
        <taxon>Marasmiineae</taxon>
        <taxon>Mycenaceae</taxon>
        <taxon>Mycena</taxon>
    </lineage>
</organism>
<accession>A0ABQ0LJ49</accession>
<dbReference type="PANTHER" id="PTHR24198">
    <property type="entry name" value="ANKYRIN REPEAT AND PROTEIN KINASE DOMAIN-CONTAINING PROTEIN"/>
    <property type="match status" value="1"/>
</dbReference>
<gene>
    <name evidence="5" type="ORF">MCHLO_08282</name>
</gene>
<name>A0ABQ0LJ49_MYCCL</name>
<reference evidence="5" key="1">
    <citation type="submission" date="2014-09" db="EMBL/GenBank/DDBJ databases">
        <title>Genome sequence of the luminous mushroom Mycena chlorophos for searching fungal bioluminescence genes.</title>
        <authorList>
            <person name="Tanaka Y."/>
            <person name="Kasuga D."/>
            <person name="Oba Y."/>
            <person name="Hase S."/>
            <person name="Sato K."/>
            <person name="Oba Y."/>
            <person name="Sakakibara Y."/>
        </authorList>
    </citation>
    <scope>NUCLEOTIDE SEQUENCE</scope>
</reference>
<evidence type="ECO:0000256" key="4">
    <source>
        <dbReference type="SAM" id="MobiDB-lite"/>
    </source>
</evidence>
<keyword evidence="1" id="KW-0677">Repeat</keyword>
<dbReference type="SMART" id="SM00248">
    <property type="entry name" value="ANK"/>
    <property type="match status" value="9"/>
</dbReference>
<proteinExistence type="predicted"/>
<feature type="compositionally biased region" description="Polar residues" evidence="4">
    <location>
        <begin position="966"/>
        <end position="977"/>
    </location>
</feature>
<evidence type="ECO:0000256" key="3">
    <source>
        <dbReference type="PROSITE-ProRule" id="PRU00023"/>
    </source>
</evidence>
<feature type="compositionally biased region" description="Acidic residues" evidence="4">
    <location>
        <begin position="560"/>
        <end position="583"/>
    </location>
</feature>
<keyword evidence="6" id="KW-1185">Reference proteome</keyword>
<feature type="repeat" description="ANK" evidence="3">
    <location>
        <begin position="504"/>
        <end position="529"/>
    </location>
</feature>
<dbReference type="InterPro" id="IPR036770">
    <property type="entry name" value="Ankyrin_rpt-contain_sf"/>
</dbReference>
<feature type="repeat" description="ANK" evidence="3">
    <location>
        <begin position="1470"/>
        <end position="1492"/>
    </location>
</feature>
<feature type="region of interest" description="Disordered" evidence="4">
    <location>
        <begin position="949"/>
        <end position="977"/>
    </location>
</feature>
<feature type="compositionally biased region" description="Basic and acidic residues" evidence="4">
    <location>
        <begin position="546"/>
        <end position="559"/>
    </location>
</feature>
<dbReference type="PROSITE" id="PS50088">
    <property type="entry name" value="ANK_REPEAT"/>
    <property type="match status" value="4"/>
</dbReference>
<keyword evidence="2 3" id="KW-0040">ANK repeat</keyword>
<dbReference type="PROSITE" id="PS50297">
    <property type="entry name" value="ANK_REP_REGION"/>
    <property type="match status" value="4"/>
</dbReference>
<dbReference type="Pfam" id="PF12796">
    <property type="entry name" value="Ank_2"/>
    <property type="match status" value="2"/>
</dbReference>
<feature type="repeat" description="ANK" evidence="3">
    <location>
        <begin position="627"/>
        <end position="659"/>
    </location>
</feature>
<dbReference type="Gene3D" id="1.25.40.20">
    <property type="entry name" value="Ankyrin repeat-containing domain"/>
    <property type="match status" value="4"/>
</dbReference>
<protein>
    <submittedName>
        <fullName evidence="5">Ankyrin repeat protein</fullName>
    </submittedName>
</protein>
<evidence type="ECO:0000313" key="6">
    <source>
        <dbReference type="Proteomes" id="UP000815677"/>
    </source>
</evidence>
<dbReference type="PANTHER" id="PTHR24198:SF165">
    <property type="entry name" value="ANKYRIN REPEAT-CONTAINING PROTEIN-RELATED"/>
    <property type="match status" value="1"/>
</dbReference>
<dbReference type="InterPro" id="IPR002110">
    <property type="entry name" value="Ankyrin_rpt"/>
</dbReference>
<dbReference type="SUPFAM" id="SSF48403">
    <property type="entry name" value="Ankyrin repeat"/>
    <property type="match status" value="2"/>
</dbReference>
<sequence length="1681" mass="187765">MAQTPEAQAFIQRVLAPGLSPHDVLQPSLDDETHLRRLFATDKKNARLQDPYVGLVDVFAAPDAVRTTRARVVASEDDLSAKYVMPLPDKVRRKDGEPSMVADLEEFKKNWGVFSEGSLSQLLDWNNVVAAGGAAVRDSVPWDVTCIRTKHTVSIHSQYPYRSVQIVLRLYSSPAEVLAGFDIDAPCVLYNGNRVFANPRAIIAMMRQCNTVDMTRRSPSYEVRLDKYSRRGYEVYVPTLSRPDIDPTIYERAIGRITGLARLLVLEKHTDADARFNFLESRRTLRGRPNPLNRYSRRKRKYKGDLKTETGISGLEMNDYDVASLHIPYGPGWDARRIDRLVYQTDLGMNSTFNPKNKGRRLHRHPAFFGTIEECLEDCCENCPQPIDEAERKLHEEESENYIHGRITFVQENPGRQSLSGSFNPIDVGEWSALVYVGPTEKFFATIANGDRAAVAQLLKDGQDVNQRDHVGRMPLHVAILSQQVDIACDLVDAGARMTARLVDGRTSLHLAAQMDLLVVVKKLLNRSAANKEKIGSPDSDDESEKMEVDDSEEARMSSEDDWSSEEDDDMAMSDEDGEDGGSEDTKPKKKTTEDNAADQPVNVGDLPDEELDTPDVFDINLVDWDLTYSPLAYAIVFGSLPVVETLLEAGADAKTALQNKNQNTAVLLLTLTVICEDDERTCKIAERLIEAGASCSAMESDGEAVTVFRRAVEANRANLVATFLRCDPNAKTALNYPQVGWSGAVTPLVSAVSLSLYSTVAVLLAYSAKLDLTQEEVERAFVESKRYNYVSEKSNNTTIEPTIARHDDLVRLLVELGADINTGVRQAMRQHSAPQSRRTFLDWVRYGVTWAEKQIKELDEKLNPAAAMDTTDPTDDSLKGWARYLRDHVAELKRKEARDAVEQKGPMHENNLRSRANWVQALGYFRDTEKFLVDHGAKTWAEVFPDQVSTASEDDGANPRRARRQQTTTGENPKYQYISSDWNTGAVPKFSEALYDELFEAAFAGDNERVQALCLPAKGEKDFAPLQIAVYVMDESGNRYIRSGYTPLYAAIANKHWDTARLIVAICAAQYKEPENNNPFRVEVELADDDSDIESDGYESDGTVDHNPIDFVDIARRPSTVQCKASPKALLEAGDVAPFYLAVTTNDHDLFLQAFRLFKHAPIPTSIPKNLLDSIIRNDRPEMLDEFIRRTGRGIRIEVAKTEEGLAPVVNDKNKVYLGLNVHGKKRTDLAKRNDPNGTGNDDVDAFQAPLVWKAVSFGSTKVLDYLLGGRPLAAYQYYAATANSDTARLLKRTMDLETKLPEWLGLAISPVGESPLTAALINLKLDMLKYLSNKVPQLFEAAMDQQIKFLGVNPVSIAVQLNCEPELIDFLLSRGSSPACRDQNRGWNIFHYMAHKKDQHWMAAPSSSKLLTHMLKKLPRDVVDALLSQQSYKRLNTPLHVAVQAGNLAAVKLILRFSKSTALVRNVSGSIPLHIAIRPGYAEIVKLLVDAAPEGLHMENAVGETPLEMASLQATISRNDTVRYSRQSNVVELGNPAEATRVDVPRLEKELPRVVETKAAAAEVATKDKDAVSNAFESADASKTWEVLRDAVAKYPGKRRLVHLLEVQASVQDSLARVKGQEEDKIRRLIRNDDYYSSRRTRTVQKRLDKTVGLEQEEDPDEQYLKNSLIFKHLITGPE</sequence>
<feature type="compositionally biased region" description="Basic and acidic residues" evidence="4">
    <location>
        <begin position="584"/>
        <end position="594"/>
    </location>
</feature>
<evidence type="ECO:0000313" key="5">
    <source>
        <dbReference type="EMBL" id="GAT51113.1"/>
    </source>
</evidence>
<dbReference type="Proteomes" id="UP000815677">
    <property type="component" value="Unassembled WGS sequence"/>
</dbReference>
<evidence type="ECO:0000256" key="2">
    <source>
        <dbReference type="ARBA" id="ARBA00023043"/>
    </source>
</evidence>